<dbReference type="AlphaFoldDB" id="E5AFL0"/>
<sequence length="321" mass="35196">MSPLQDFSPFHTSDTSNTTSSMAQDKQGTLPGLKRGVAIGITCSAAIILILLVVLFVITRQKRLGKRKQQKQDKFANKIVFEEVWWQEKTTKLTQSPTHPPKGMETSDIQGHNGSREAERHPSRISTQIAPHENCYPLSQTPDHPRKPASSLSFFKVSSHQDTYRKAYWRYSHLLGSLGPSKFSFEHHSHSSMPIELTHLSTTAYIESPEDLPGTRVQAYLTNNPSPHPPAFSHPFPSLLNERLVWTVSHTGSSSNVLPSSNLALSGPSAGVKAGSMVKGVAVSGPVMVFSAALVLKRKGDKELLGEYAGIKQRDAIVVPA</sequence>
<keyword evidence="2" id="KW-1133">Transmembrane helix</keyword>
<evidence type="ECO:0000256" key="1">
    <source>
        <dbReference type="SAM" id="MobiDB-lite"/>
    </source>
</evidence>
<feature type="region of interest" description="Disordered" evidence="1">
    <location>
        <begin position="92"/>
        <end position="150"/>
    </location>
</feature>
<accession>E5AFL0</accession>
<dbReference type="InParanoid" id="E5AFL0"/>
<keyword evidence="2" id="KW-0472">Membrane</keyword>
<evidence type="ECO:0000313" key="3">
    <source>
        <dbReference type="EMBL" id="CBY01999.1"/>
    </source>
</evidence>
<name>E5AFL0_LEPMJ</name>
<keyword evidence="2" id="KW-0812">Transmembrane</keyword>
<feature type="transmembrane region" description="Helical" evidence="2">
    <location>
        <begin position="37"/>
        <end position="58"/>
    </location>
</feature>
<protein>
    <submittedName>
        <fullName evidence="3">Predicted protein</fullName>
    </submittedName>
</protein>
<dbReference type="EMBL" id="FP929139">
    <property type="protein sequence ID" value="CBY01999.1"/>
    <property type="molecule type" value="Genomic_DNA"/>
</dbReference>
<gene>
    <name evidence="3" type="ORF">LEMA_P007860.1</name>
</gene>
<evidence type="ECO:0000256" key="2">
    <source>
        <dbReference type="SAM" id="Phobius"/>
    </source>
</evidence>
<reference evidence="4" key="1">
    <citation type="journal article" date="2011" name="Nat. Commun.">
        <title>Effector diversification within compartments of the Leptosphaeria maculans genome affected by Repeat-Induced Point mutations.</title>
        <authorList>
            <person name="Rouxel T."/>
            <person name="Grandaubert J."/>
            <person name="Hane J.K."/>
            <person name="Hoede C."/>
            <person name="van de Wouw A.P."/>
            <person name="Couloux A."/>
            <person name="Dominguez V."/>
            <person name="Anthouard V."/>
            <person name="Bally P."/>
            <person name="Bourras S."/>
            <person name="Cozijnsen A.J."/>
            <person name="Ciuffetti L.M."/>
            <person name="Degrave A."/>
            <person name="Dilmaghani A."/>
            <person name="Duret L."/>
            <person name="Fudal I."/>
            <person name="Goodwin S.B."/>
            <person name="Gout L."/>
            <person name="Glaser N."/>
            <person name="Linglin J."/>
            <person name="Kema G.H.J."/>
            <person name="Lapalu N."/>
            <person name="Lawrence C.B."/>
            <person name="May K."/>
            <person name="Meyer M."/>
            <person name="Ollivier B."/>
            <person name="Poulain J."/>
            <person name="Schoch C.L."/>
            <person name="Simon A."/>
            <person name="Spatafora J.W."/>
            <person name="Stachowiak A."/>
            <person name="Turgeon B.G."/>
            <person name="Tyler B.M."/>
            <person name="Vincent D."/>
            <person name="Weissenbach J."/>
            <person name="Amselem J."/>
            <person name="Quesneville H."/>
            <person name="Oliver R.P."/>
            <person name="Wincker P."/>
            <person name="Balesdent M.-H."/>
            <person name="Howlett B.J."/>
        </authorList>
    </citation>
    <scope>NUCLEOTIDE SEQUENCE [LARGE SCALE GENOMIC DNA]</scope>
    <source>
        <strain evidence="4">JN3 / isolate v23.1.3 / race Av1-4-5-6-7-8</strain>
    </source>
</reference>
<evidence type="ECO:0000313" key="4">
    <source>
        <dbReference type="Proteomes" id="UP000002668"/>
    </source>
</evidence>
<dbReference type="OrthoDB" id="3798952at2759"/>
<feature type="region of interest" description="Disordered" evidence="1">
    <location>
        <begin position="1"/>
        <end position="29"/>
    </location>
</feature>
<organism evidence="3 4">
    <name type="scientific">Leptosphaeria maculans (strain JN3 / isolate v23.1.3 / race Av1-4-5-6-7-8)</name>
    <name type="common">Blackleg fungus</name>
    <name type="synonym">Phoma lingam</name>
    <dbReference type="NCBI Taxonomy" id="985895"/>
    <lineage>
        <taxon>Eukaryota</taxon>
        <taxon>Fungi</taxon>
        <taxon>Dikarya</taxon>
        <taxon>Ascomycota</taxon>
        <taxon>Pezizomycotina</taxon>
        <taxon>Dothideomycetes</taxon>
        <taxon>Pleosporomycetidae</taxon>
        <taxon>Pleosporales</taxon>
        <taxon>Pleosporineae</taxon>
        <taxon>Leptosphaeriaceae</taxon>
        <taxon>Plenodomus</taxon>
        <taxon>Plenodomus lingam/Leptosphaeria maculans species complex</taxon>
    </lineage>
</organism>
<feature type="compositionally biased region" description="Polar residues" evidence="1">
    <location>
        <begin position="10"/>
        <end position="27"/>
    </location>
</feature>
<proteinExistence type="predicted"/>
<dbReference type="HOGENOM" id="CLU_866181_0_0_1"/>
<keyword evidence="4" id="KW-1185">Reference proteome</keyword>
<dbReference type="VEuPathDB" id="FungiDB:LEMA_P007860.1"/>
<dbReference type="Proteomes" id="UP000002668">
    <property type="component" value="Genome"/>
</dbReference>